<dbReference type="Pfam" id="PF07690">
    <property type="entry name" value="MFS_1"/>
    <property type="match status" value="1"/>
</dbReference>
<feature type="transmembrane region" description="Helical" evidence="5">
    <location>
        <begin position="248"/>
        <end position="269"/>
    </location>
</feature>
<dbReference type="CDD" id="cd17323">
    <property type="entry name" value="MFS_Tpo1_MDR_like"/>
    <property type="match status" value="1"/>
</dbReference>
<dbReference type="InterPro" id="IPR011701">
    <property type="entry name" value="MFS"/>
</dbReference>
<feature type="transmembrane region" description="Helical" evidence="5">
    <location>
        <begin position="516"/>
        <end position="535"/>
    </location>
</feature>
<protein>
    <recommendedName>
        <fullName evidence="6">Major facilitator superfamily (MFS) profile domain-containing protein</fullName>
    </recommendedName>
</protein>
<dbReference type="SUPFAM" id="SSF103473">
    <property type="entry name" value="MFS general substrate transporter"/>
    <property type="match status" value="1"/>
</dbReference>
<dbReference type="AlphaFoldDB" id="A0A8H3ES95"/>
<comment type="caution">
    <text evidence="7">The sequence shown here is derived from an EMBL/GenBank/DDBJ whole genome shotgun (WGS) entry which is preliminary data.</text>
</comment>
<dbReference type="Gene3D" id="1.20.1250.20">
    <property type="entry name" value="MFS general substrate transporter like domains"/>
    <property type="match status" value="1"/>
</dbReference>
<dbReference type="PANTHER" id="PTHR23502:SF36">
    <property type="entry name" value="MEMBRANE TRANSPORTER"/>
    <property type="match status" value="1"/>
</dbReference>
<evidence type="ECO:0000313" key="7">
    <source>
        <dbReference type="EMBL" id="CAF9911734.1"/>
    </source>
</evidence>
<keyword evidence="3 5" id="KW-1133">Transmembrane helix</keyword>
<evidence type="ECO:0000256" key="4">
    <source>
        <dbReference type="ARBA" id="ARBA00023136"/>
    </source>
</evidence>
<dbReference type="PANTHER" id="PTHR23502">
    <property type="entry name" value="MAJOR FACILITATOR SUPERFAMILY"/>
    <property type="match status" value="1"/>
</dbReference>
<comment type="subcellular location">
    <subcellularLocation>
        <location evidence="1">Membrane</location>
        <topology evidence="1">Multi-pass membrane protein</topology>
    </subcellularLocation>
</comment>
<dbReference type="InterPro" id="IPR020846">
    <property type="entry name" value="MFS_dom"/>
</dbReference>
<feature type="transmembrane region" description="Helical" evidence="5">
    <location>
        <begin position="209"/>
        <end position="236"/>
    </location>
</feature>
<evidence type="ECO:0000256" key="3">
    <source>
        <dbReference type="ARBA" id="ARBA00022989"/>
    </source>
</evidence>
<proteinExistence type="predicted"/>
<dbReference type="GO" id="GO:0022857">
    <property type="term" value="F:transmembrane transporter activity"/>
    <property type="evidence" value="ECO:0007669"/>
    <property type="project" value="InterPro"/>
</dbReference>
<feature type="transmembrane region" description="Helical" evidence="5">
    <location>
        <begin position="541"/>
        <end position="568"/>
    </location>
</feature>
<dbReference type="Proteomes" id="UP000664169">
    <property type="component" value="Unassembled WGS sequence"/>
</dbReference>
<feature type="transmembrane region" description="Helical" evidence="5">
    <location>
        <begin position="476"/>
        <end position="495"/>
    </location>
</feature>
<reference evidence="7" key="1">
    <citation type="submission" date="2021-03" db="EMBL/GenBank/DDBJ databases">
        <authorList>
            <person name="Tagirdzhanova G."/>
        </authorList>
    </citation>
    <scope>NUCLEOTIDE SEQUENCE</scope>
</reference>
<dbReference type="PROSITE" id="PS50850">
    <property type="entry name" value="MFS"/>
    <property type="match status" value="1"/>
</dbReference>
<feature type="transmembrane region" description="Helical" evidence="5">
    <location>
        <begin position="580"/>
        <end position="603"/>
    </location>
</feature>
<gene>
    <name evidence="7" type="ORF">GOMPHAMPRED_007505</name>
</gene>
<organism evidence="7 8">
    <name type="scientific">Gomphillus americanus</name>
    <dbReference type="NCBI Taxonomy" id="1940652"/>
    <lineage>
        <taxon>Eukaryota</taxon>
        <taxon>Fungi</taxon>
        <taxon>Dikarya</taxon>
        <taxon>Ascomycota</taxon>
        <taxon>Pezizomycotina</taxon>
        <taxon>Lecanoromycetes</taxon>
        <taxon>OSLEUM clade</taxon>
        <taxon>Ostropomycetidae</taxon>
        <taxon>Ostropales</taxon>
        <taxon>Graphidaceae</taxon>
        <taxon>Gomphilloideae</taxon>
        <taxon>Gomphillus</taxon>
    </lineage>
</organism>
<evidence type="ECO:0000256" key="1">
    <source>
        <dbReference type="ARBA" id="ARBA00004141"/>
    </source>
</evidence>
<evidence type="ECO:0000256" key="5">
    <source>
        <dbReference type="SAM" id="Phobius"/>
    </source>
</evidence>
<feature type="transmembrane region" description="Helical" evidence="5">
    <location>
        <begin position="366"/>
        <end position="387"/>
    </location>
</feature>
<feature type="transmembrane region" description="Helical" evidence="5">
    <location>
        <begin position="302"/>
        <end position="321"/>
    </location>
</feature>
<dbReference type="InterPro" id="IPR036259">
    <property type="entry name" value="MFS_trans_sf"/>
</dbReference>
<sequence length="645" mass="70759">MVAREGYRRLDSTHQKRIKAMVTFGDPITRFQNLQQGLGSLPIVPHDIGCNMANDAADPLCISIAEVQKLLGSTTSKSFTLTNILGPWLQIPSLSTSVQETVSLLKLVAKFLPQLKQALPTFLHDAASFQTAARLLLWPSHFFYGNNGQADKAAKWVLAQPAIVTALKGNAIEPENTTRVRREDAIDILQKIESHDPHHPIHWSLLKKWLIVTVYCLLQVFISMTSTSYTSIAYLIQTDLGGSTQVVTLGQSLWIAGNAVGPVILGPLSDIGGRKWVYVGATLLYAIFNIGSAKALNLPMLFIFQFLCGATGSVALCNVAGTVADLFGSMDGAALPMALFVATSAYGPSIGAPVGEALAENENLSWSWLFWINVIIGVGFAACLAFVPETLPHVVISRAEREISNNDNHAHGTSRLKPIKEFRFVVTMALRILFTEPMITALGIYNGYNYGLFFLFLTGLYPVYTVNNGLTPFQTSLTYLNVLPGVTFIFLYAPIQTYFFKRDRIRHGMARPEARFLVLLYVIWLFPASLFWFAFTSSGNVSFWCPLVAGAVATFVDPLLYLCLLNYITDAYPNVAGSAIAAFLVPSFLGAAAFAHIGIIMFANLSTQWAFAILAFTSLPLVGLIYIVYFFGPKLRASSKLARKF</sequence>
<feature type="transmembrane region" description="Helical" evidence="5">
    <location>
        <begin position="609"/>
        <end position="631"/>
    </location>
</feature>
<name>A0A8H3ES95_9LECA</name>
<keyword evidence="4 5" id="KW-0472">Membrane</keyword>
<feature type="domain" description="Major facilitator superfamily (MFS) profile" evidence="6">
    <location>
        <begin position="211"/>
        <end position="635"/>
    </location>
</feature>
<dbReference type="GO" id="GO:0005886">
    <property type="term" value="C:plasma membrane"/>
    <property type="evidence" value="ECO:0007669"/>
    <property type="project" value="TreeGrafter"/>
</dbReference>
<feature type="transmembrane region" description="Helical" evidence="5">
    <location>
        <begin position="333"/>
        <end position="354"/>
    </location>
</feature>
<evidence type="ECO:0000259" key="6">
    <source>
        <dbReference type="PROSITE" id="PS50850"/>
    </source>
</evidence>
<feature type="transmembrane region" description="Helical" evidence="5">
    <location>
        <begin position="276"/>
        <end position="296"/>
    </location>
</feature>
<dbReference type="OrthoDB" id="3936150at2759"/>
<accession>A0A8H3ES95</accession>
<dbReference type="EMBL" id="CAJPDQ010000006">
    <property type="protein sequence ID" value="CAF9911734.1"/>
    <property type="molecule type" value="Genomic_DNA"/>
</dbReference>
<keyword evidence="8" id="KW-1185">Reference proteome</keyword>
<feature type="transmembrane region" description="Helical" evidence="5">
    <location>
        <begin position="447"/>
        <end position="464"/>
    </location>
</feature>
<keyword evidence="2 5" id="KW-0812">Transmembrane</keyword>
<evidence type="ECO:0000313" key="8">
    <source>
        <dbReference type="Proteomes" id="UP000664169"/>
    </source>
</evidence>
<evidence type="ECO:0000256" key="2">
    <source>
        <dbReference type="ARBA" id="ARBA00022692"/>
    </source>
</evidence>